<name>A0ABS9DVY8_9PROT</name>
<keyword evidence="4 6" id="KW-0547">Nucleotide-binding</keyword>
<evidence type="ECO:0000259" key="7">
    <source>
        <dbReference type="PROSITE" id="PS50975"/>
    </source>
</evidence>
<dbReference type="Gene3D" id="3.40.50.261">
    <property type="entry name" value="Succinyl-CoA synthetase domains"/>
    <property type="match status" value="1"/>
</dbReference>
<dbReference type="Pfam" id="PF00549">
    <property type="entry name" value="Ligase_CoA"/>
    <property type="match status" value="1"/>
</dbReference>
<accession>A0ABS9DVY8</accession>
<dbReference type="PANTHER" id="PTHR11815:SF10">
    <property type="entry name" value="SUCCINATE--COA LIGASE [GDP-FORMING] SUBUNIT BETA, MITOCHONDRIAL"/>
    <property type="match status" value="1"/>
</dbReference>
<evidence type="ECO:0000256" key="3">
    <source>
        <dbReference type="ARBA" id="ARBA00022723"/>
    </source>
</evidence>
<dbReference type="PANTHER" id="PTHR11815">
    <property type="entry name" value="SUCCINYL-COA SYNTHETASE BETA CHAIN"/>
    <property type="match status" value="1"/>
</dbReference>
<evidence type="ECO:0000256" key="4">
    <source>
        <dbReference type="ARBA" id="ARBA00022741"/>
    </source>
</evidence>
<keyword evidence="1" id="KW-0816">Tricarboxylic acid cycle</keyword>
<keyword evidence="6" id="KW-0067">ATP-binding</keyword>
<dbReference type="InterPro" id="IPR013815">
    <property type="entry name" value="ATP_grasp_subdomain_1"/>
</dbReference>
<dbReference type="PROSITE" id="PS01217">
    <property type="entry name" value="SUCCINYL_COA_LIG_3"/>
    <property type="match status" value="1"/>
</dbReference>
<dbReference type="EMBL" id="JAKGBZ010000015">
    <property type="protein sequence ID" value="MCF3946894.1"/>
    <property type="molecule type" value="Genomic_DNA"/>
</dbReference>
<keyword evidence="2 8" id="KW-0436">Ligase</keyword>
<evidence type="ECO:0000256" key="2">
    <source>
        <dbReference type="ARBA" id="ARBA00022598"/>
    </source>
</evidence>
<dbReference type="SUPFAM" id="SSF52210">
    <property type="entry name" value="Succinyl-CoA synthetase domains"/>
    <property type="match status" value="1"/>
</dbReference>
<sequence length="375" mass="39777">MNLLEHDAKTLILGPAGIKLLDSVLCRDADEAAIAVERLGPSVIKAQVPTGKRGKAGGIRVAESPAQAREVAQSILGMAISGHRVGAVLVETCAPIAREFYAAILHAPRERASLVLFAAEGGMDIEELAATRPDAIRRHLVTSPDRFDTADATAMLDGLELGDAAPAIADILVRLYRRYRETDAELIEINPLAQLNDGKLVALDCKFTLDDAAAFRQTSLAAVAQADPATSLETEGAALGLKYIELDGSVGILANGAGLTMTTMDVVRHYGGRPANFLEIGGDAYTKAEPALALLLKNPRVRALVVNFCGAFARTDVMARGVAEAWNRLKPDVPVFFSVHGTGEDEAVALVRRELGVDPFDFMEDAVCAAIEAAQ</sequence>
<protein>
    <submittedName>
        <fullName evidence="8">Acetate--CoA ligase family protein</fullName>
    </submittedName>
</protein>
<proteinExistence type="predicted"/>
<keyword evidence="5" id="KW-0460">Magnesium</keyword>
<reference evidence="8 9" key="1">
    <citation type="submission" date="2022-01" db="EMBL/GenBank/DDBJ databases">
        <authorList>
            <person name="Won M."/>
            <person name="Kim S.-J."/>
            <person name="Kwon S.-W."/>
        </authorList>
    </citation>
    <scope>NUCLEOTIDE SEQUENCE [LARGE SCALE GENOMIC DNA]</scope>
    <source>
        <strain evidence="8 9">KCTC 23505</strain>
    </source>
</reference>
<dbReference type="PROSITE" id="PS50975">
    <property type="entry name" value="ATP_GRASP"/>
    <property type="match status" value="1"/>
</dbReference>
<gene>
    <name evidence="8" type="ORF">L2A60_09400</name>
</gene>
<dbReference type="GO" id="GO:0016874">
    <property type="term" value="F:ligase activity"/>
    <property type="evidence" value="ECO:0007669"/>
    <property type="project" value="UniProtKB-KW"/>
</dbReference>
<evidence type="ECO:0000256" key="6">
    <source>
        <dbReference type="PROSITE-ProRule" id="PRU00409"/>
    </source>
</evidence>
<dbReference type="Pfam" id="PF08442">
    <property type="entry name" value="ATP-grasp_2"/>
    <property type="match status" value="1"/>
</dbReference>
<organism evidence="8 9">
    <name type="scientific">Acidiphilium iwatense</name>
    <dbReference type="NCBI Taxonomy" id="768198"/>
    <lineage>
        <taxon>Bacteria</taxon>
        <taxon>Pseudomonadati</taxon>
        <taxon>Pseudomonadota</taxon>
        <taxon>Alphaproteobacteria</taxon>
        <taxon>Acetobacterales</taxon>
        <taxon>Acidocellaceae</taxon>
        <taxon>Acidiphilium</taxon>
    </lineage>
</organism>
<dbReference type="InterPro" id="IPR011761">
    <property type="entry name" value="ATP-grasp"/>
</dbReference>
<dbReference type="Gene3D" id="3.30.470.20">
    <property type="entry name" value="ATP-grasp fold, B domain"/>
    <property type="match status" value="1"/>
</dbReference>
<dbReference type="InterPro" id="IPR013650">
    <property type="entry name" value="ATP-grasp_succ-CoA_synth-type"/>
</dbReference>
<keyword evidence="3" id="KW-0479">Metal-binding</keyword>
<dbReference type="Gene3D" id="3.30.1490.20">
    <property type="entry name" value="ATP-grasp fold, A domain"/>
    <property type="match status" value="1"/>
</dbReference>
<evidence type="ECO:0000256" key="1">
    <source>
        <dbReference type="ARBA" id="ARBA00022532"/>
    </source>
</evidence>
<feature type="domain" description="ATP-grasp" evidence="7">
    <location>
        <begin position="10"/>
        <end position="220"/>
    </location>
</feature>
<dbReference type="InterPro" id="IPR016102">
    <property type="entry name" value="Succinyl-CoA_synth-like"/>
</dbReference>
<dbReference type="PIRSF" id="PIRSF001554">
    <property type="entry name" value="SucCS_beta"/>
    <property type="match status" value="1"/>
</dbReference>
<dbReference type="Proteomes" id="UP001521209">
    <property type="component" value="Unassembled WGS sequence"/>
</dbReference>
<dbReference type="InterPro" id="IPR005811">
    <property type="entry name" value="SUCC_ACL_C"/>
</dbReference>
<dbReference type="InterPro" id="IPR005809">
    <property type="entry name" value="Succ_CoA_ligase-like_bsu"/>
</dbReference>
<evidence type="ECO:0000256" key="5">
    <source>
        <dbReference type="ARBA" id="ARBA00022842"/>
    </source>
</evidence>
<comment type="caution">
    <text evidence="8">The sequence shown here is derived from an EMBL/GenBank/DDBJ whole genome shotgun (WGS) entry which is preliminary data.</text>
</comment>
<evidence type="ECO:0000313" key="8">
    <source>
        <dbReference type="EMBL" id="MCF3946894.1"/>
    </source>
</evidence>
<dbReference type="InterPro" id="IPR017866">
    <property type="entry name" value="Succ-CoA_synthase_bsu_CS"/>
</dbReference>
<dbReference type="RefSeq" id="WP_235704129.1">
    <property type="nucleotide sequence ID" value="NZ_JAKGBZ010000015.1"/>
</dbReference>
<evidence type="ECO:0000313" key="9">
    <source>
        <dbReference type="Proteomes" id="UP001521209"/>
    </source>
</evidence>
<keyword evidence="9" id="KW-1185">Reference proteome</keyword>
<dbReference type="SUPFAM" id="SSF56059">
    <property type="entry name" value="Glutathione synthetase ATP-binding domain-like"/>
    <property type="match status" value="1"/>
</dbReference>